<dbReference type="EMBL" id="JBBAGW010000006">
    <property type="protein sequence ID" value="MEI5930763.1"/>
    <property type="molecule type" value="Genomic_DNA"/>
</dbReference>
<dbReference type="GO" id="GO:0016757">
    <property type="term" value="F:glycosyltransferase activity"/>
    <property type="evidence" value="ECO:0007669"/>
    <property type="project" value="UniProtKB-KW"/>
</dbReference>
<protein>
    <submittedName>
        <fullName evidence="1">Phosphoribosyltransferase</fullName>
    </submittedName>
</protein>
<gene>
    <name evidence="1" type="ORF">WBS43_18800</name>
</gene>
<dbReference type="RefSeq" id="WP_000162900.1">
    <property type="nucleotide sequence ID" value="NZ_JBBAGV010000006.1"/>
</dbReference>
<accession>A0ABU8HVC6</accession>
<reference evidence="1 2" key="1">
    <citation type="submission" date="2024-03" db="EMBL/GenBank/DDBJ databases">
        <title>A Rare Waterborne Outbreak of Bacillus cereus in China: Epidemiologic Survey, Genomic Insights and Virulence Characteristics.</title>
        <authorList>
            <person name="Wang S."/>
        </authorList>
    </citation>
    <scope>NUCLEOTIDE SEQUENCE [LARGE SCALE GENOMIC DNA]</scope>
    <source>
        <strain evidence="1 2">BC008</strain>
    </source>
</reference>
<keyword evidence="1" id="KW-0328">Glycosyltransferase</keyword>
<comment type="caution">
    <text evidence="1">The sequence shown here is derived from an EMBL/GenBank/DDBJ whole genome shotgun (WGS) entry which is preliminary data.</text>
</comment>
<evidence type="ECO:0000313" key="2">
    <source>
        <dbReference type="Proteomes" id="UP001365619"/>
    </source>
</evidence>
<proteinExistence type="predicted"/>
<organism evidence="1 2">
    <name type="scientific">Bacillus luti</name>
    <dbReference type="NCBI Taxonomy" id="2026191"/>
    <lineage>
        <taxon>Bacteria</taxon>
        <taxon>Bacillati</taxon>
        <taxon>Bacillota</taxon>
        <taxon>Bacilli</taxon>
        <taxon>Bacillales</taxon>
        <taxon>Bacillaceae</taxon>
        <taxon>Bacillus</taxon>
        <taxon>Bacillus cereus group</taxon>
    </lineage>
</organism>
<sequence length="394" mass="45581">MTKKNKMIFISKLVFFTEDNELIEENLKFADLFYEKDIYLRIVARKSTINILQNKIPKEYKDKIKLLDRSSETKDKIKVLKKKGALFGMIGIVQEDAIFAFNCKIPLFNPERLNSGRVVISDKVKQYGLPIIEFQDVVDCLKAFEIHKANYFHMCFEDNFSVISLNNANTHHRPEKEARVKQIFETNLKGDKSIRDQRILLLLLFHLINEVTTNPYFDKIDYWGTFPSSKPDNTVTSVSFLKEALRVLIDGKPRRGPEILIRQMPMRSKHNSSSTLRLINKSDKDFDTLIVNPALVDKIKGKVICIIDDYITNGYSAESAKHLLFAAGAKEVIFLSFGKFGRKYHSTNYQIKGDVSKKYSYQFVDEIPYGDTFKGVKYYNLDNDLEILDFADLV</sequence>
<keyword evidence="2" id="KW-1185">Reference proteome</keyword>
<dbReference type="GeneID" id="75088717"/>
<dbReference type="CDD" id="cd06223">
    <property type="entry name" value="PRTases_typeI"/>
    <property type="match status" value="1"/>
</dbReference>
<dbReference type="InterPro" id="IPR029057">
    <property type="entry name" value="PRTase-like"/>
</dbReference>
<dbReference type="SUPFAM" id="SSF53271">
    <property type="entry name" value="PRTase-like"/>
    <property type="match status" value="1"/>
</dbReference>
<evidence type="ECO:0000313" key="1">
    <source>
        <dbReference type="EMBL" id="MEI5930763.1"/>
    </source>
</evidence>
<dbReference type="Proteomes" id="UP001365619">
    <property type="component" value="Unassembled WGS sequence"/>
</dbReference>
<keyword evidence="1" id="KW-0808">Transferase</keyword>
<name>A0ABU8HVC6_9BACI</name>
<dbReference type="InterPro" id="IPR000836">
    <property type="entry name" value="PRTase_dom"/>
</dbReference>
<dbReference type="Gene3D" id="3.40.50.2020">
    <property type="match status" value="1"/>
</dbReference>